<evidence type="ECO:0000313" key="1">
    <source>
        <dbReference type="EMBL" id="RJP16097.1"/>
    </source>
</evidence>
<gene>
    <name evidence="1" type="ORF">C4520_18960</name>
</gene>
<reference evidence="1 2" key="1">
    <citation type="journal article" date="2017" name="ISME J.">
        <title>Energy and carbon metabolisms in a deep terrestrial subsurface fluid microbial community.</title>
        <authorList>
            <person name="Momper L."/>
            <person name="Jungbluth S.P."/>
            <person name="Lee M.D."/>
            <person name="Amend J.P."/>
        </authorList>
    </citation>
    <scope>NUCLEOTIDE SEQUENCE [LARGE SCALE GENOMIC DNA]</scope>
    <source>
        <strain evidence="1">SURF_5</strain>
    </source>
</reference>
<comment type="caution">
    <text evidence="1">The sequence shown here is derived from an EMBL/GenBank/DDBJ whole genome shotgun (WGS) entry which is preliminary data.</text>
</comment>
<name>A0A3A4N1Z2_ABYX5</name>
<organism evidence="1 2">
    <name type="scientific">Abyssobacteria bacterium (strain SURF_5)</name>
    <dbReference type="NCBI Taxonomy" id="2093360"/>
    <lineage>
        <taxon>Bacteria</taxon>
        <taxon>Pseudomonadati</taxon>
        <taxon>Candidatus Hydrogenedentota</taxon>
        <taxon>Candidatus Abyssobacteria</taxon>
    </lineage>
</organism>
<dbReference type="EMBL" id="QZKU01000128">
    <property type="protein sequence ID" value="RJP16097.1"/>
    <property type="molecule type" value="Genomic_DNA"/>
</dbReference>
<dbReference type="AlphaFoldDB" id="A0A3A4N1Z2"/>
<dbReference type="Proteomes" id="UP000265882">
    <property type="component" value="Unassembled WGS sequence"/>
</dbReference>
<evidence type="ECO:0008006" key="3">
    <source>
        <dbReference type="Google" id="ProtNLM"/>
    </source>
</evidence>
<proteinExistence type="predicted"/>
<accession>A0A3A4N1Z2</accession>
<evidence type="ECO:0000313" key="2">
    <source>
        <dbReference type="Proteomes" id="UP000265882"/>
    </source>
</evidence>
<sequence>MLKYQHSPASKKVIVGGSYASYLGEFADFQNLGIPASFTYEHVEVIENYCRPDDSIYYFITFRDALDPRPPRPEIRSRLRRGLMTLRIILLDRFHLPLPPFLPEFNYDGRYDEDDEIYKDICQSIGAKAPNMVPDLMQVQFWLLNQNTDVRPVWNDIAAAHPNVTFILSPVLPLKYECPDPLINEILRNMIIFKTMITSSHLQVIDLSDAIGPEYFIDLIHLNSAGRDLLKTLLKDTLTSSNFPFQSMND</sequence>
<protein>
    <recommendedName>
        <fullName evidence="3">SGNH/GDSL hydrolase family protein</fullName>
    </recommendedName>
</protein>